<dbReference type="InterPro" id="IPR052953">
    <property type="entry name" value="Ser-rich/MCO-related"/>
</dbReference>
<dbReference type="PANTHER" id="PTHR34883:SF15">
    <property type="entry name" value="EXTRACELLULAR SERINE-RICH PROTEIN"/>
    <property type="match status" value="1"/>
</dbReference>
<dbReference type="GO" id="GO:0009055">
    <property type="term" value="F:electron transfer activity"/>
    <property type="evidence" value="ECO:0007669"/>
    <property type="project" value="InterPro"/>
</dbReference>
<dbReference type="CDD" id="cd00920">
    <property type="entry name" value="Cupredoxin"/>
    <property type="match status" value="1"/>
</dbReference>
<dbReference type="InterPro" id="IPR008972">
    <property type="entry name" value="Cupredoxin"/>
</dbReference>
<dbReference type="Proteomes" id="UP000316270">
    <property type="component" value="Chromosome 10"/>
</dbReference>
<dbReference type="OrthoDB" id="2331100at2759"/>
<evidence type="ECO:0000256" key="1">
    <source>
        <dbReference type="SAM" id="MobiDB-lite"/>
    </source>
</evidence>
<dbReference type="Gene3D" id="2.60.40.420">
    <property type="entry name" value="Cupredoxins - blue copper proteins"/>
    <property type="match status" value="1"/>
</dbReference>
<proteinExistence type="predicted"/>
<feature type="region of interest" description="Disordered" evidence="1">
    <location>
        <begin position="161"/>
        <end position="205"/>
    </location>
</feature>
<feature type="signal peptide" evidence="2">
    <location>
        <begin position="1"/>
        <end position="16"/>
    </location>
</feature>
<evidence type="ECO:0000313" key="5">
    <source>
        <dbReference type="Proteomes" id="UP000316270"/>
    </source>
</evidence>
<dbReference type="EMBL" id="CP042194">
    <property type="protein sequence ID" value="QDS73841.1"/>
    <property type="molecule type" value="Genomic_DNA"/>
</dbReference>
<keyword evidence="2" id="KW-0732">Signal</keyword>
<evidence type="ECO:0000259" key="3">
    <source>
        <dbReference type="Pfam" id="PF02298"/>
    </source>
</evidence>
<dbReference type="STRING" id="50376.A0A517LDX4"/>
<dbReference type="Pfam" id="PF02298">
    <property type="entry name" value="Cu_bind_like"/>
    <property type="match status" value="1"/>
</dbReference>
<feature type="domain" description="Phytocyanin" evidence="3">
    <location>
        <begin position="35"/>
        <end position="105"/>
    </location>
</feature>
<dbReference type="AlphaFoldDB" id="A0A517LDX4"/>
<dbReference type="SUPFAM" id="SSF49503">
    <property type="entry name" value="Cupredoxins"/>
    <property type="match status" value="1"/>
</dbReference>
<keyword evidence="5" id="KW-1185">Reference proteome</keyword>
<organism evidence="4 5">
    <name type="scientific">Venturia effusa</name>
    <dbReference type="NCBI Taxonomy" id="50376"/>
    <lineage>
        <taxon>Eukaryota</taxon>
        <taxon>Fungi</taxon>
        <taxon>Dikarya</taxon>
        <taxon>Ascomycota</taxon>
        <taxon>Pezizomycotina</taxon>
        <taxon>Dothideomycetes</taxon>
        <taxon>Pleosporomycetidae</taxon>
        <taxon>Venturiales</taxon>
        <taxon>Venturiaceae</taxon>
        <taxon>Venturia</taxon>
    </lineage>
</organism>
<protein>
    <recommendedName>
        <fullName evidence="3">Phytocyanin domain-containing protein</fullName>
    </recommendedName>
</protein>
<evidence type="ECO:0000313" key="4">
    <source>
        <dbReference type="EMBL" id="QDS73841.1"/>
    </source>
</evidence>
<sequence length="229" mass="22084">MVNTLSLLSFVSGAIAATFTVEVGQGGQDTYTPSTVTAAVGDIVTFKFDSLHDVAQGPYDSPCLSHTEGGIYSGIMSSGEFSIKINNTDPIWYYCSVGSHCQNGMVGVINPPSSGETLSSYSSAAASASGRSVAGNGVSGGIVGSNSASLFGESGSSSSSSSASGAASSGSATSGSASSSANGSTTPTSSTGTTPTSSGATTATSSGAADHVKAFGYAGVAAIVAAIMA</sequence>
<dbReference type="PANTHER" id="PTHR34883">
    <property type="entry name" value="SERINE-RICH PROTEIN, PUTATIVE-RELATED-RELATED"/>
    <property type="match status" value="1"/>
</dbReference>
<reference evidence="4 5" key="1">
    <citation type="submission" date="2019-07" db="EMBL/GenBank/DDBJ databases">
        <title>Finished genome of Venturia effusa.</title>
        <authorList>
            <person name="Young C.A."/>
            <person name="Cox M.P."/>
            <person name="Ganley A.R.D."/>
            <person name="David W.J."/>
        </authorList>
    </citation>
    <scope>NUCLEOTIDE SEQUENCE [LARGE SCALE GENOMIC DNA]</scope>
    <source>
        <strain evidence="5">albino</strain>
    </source>
</reference>
<accession>A0A517LDX4</accession>
<feature type="chain" id="PRO_5021722402" description="Phytocyanin domain-containing protein" evidence="2">
    <location>
        <begin position="17"/>
        <end position="229"/>
    </location>
</feature>
<name>A0A517LDX4_9PEZI</name>
<evidence type="ECO:0000256" key="2">
    <source>
        <dbReference type="SAM" id="SignalP"/>
    </source>
</evidence>
<dbReference type="InterPro" id="IPR003245">
    <property type="entry name" value="Phytocyanin_dom"/>
</dbReference>
<gene>
    <name evidence="4" type="ORF">FKW77_006575</name>
</gene>